<keyword evidence="9" id="KW-1185">Reference proteome</keyword>
<keyword evidence="5" id="KW-0804">Transcription</keyword>
<dbReference type="CDD" id="cd06171">
    <property type="entry name" value="Sigma70_r4"/>
    <property type="match status" value="1"/>
</dbReference>
<dbReference type="Pfam" id="PF04542">
    <property type="entry name" value="Sigma70_r2"/>
    <property type="match status" value="1"/>
</dbReference>
<dbReference type="GO" id="GO:0006352">
    <property type="term" value="P:DNA-templated transcription initiation"/>
    <property type="evidence" value="ECO:0007669"/>
    <property type="project" value="InterPro"/>
</dbReference>
<dbReference type="NCBIfam" id="TIGR02937">
    <property type="entry name" value="sigma70-ECF"/>
    <property type="match status" value="1"/>
</dbReference>
<dbReference type="InterPro" id="IPR039425">
    <property type="entry name" value="RNA_pol_sigma-70-like"/>
</dbReference>
<dbReference type="Gene3D" id="1.10.1740.10">
    <property type="match status" value="1"/>
</dbReference>
<organism evidence="8 9">
    <name type="scientific">Polaribacter pectinis</name>
    <dbReference type="NCBI Taxonomy" id="2738844"/>
    <lineage>
        <taxon>Bacteria</taxon>
        <taxon>Pseudomonadati</taxon>
        <taxon>Bacteroidota</taxon>
        <taxon>Flavobacteriia</taxon>
        <taxon>Flavobacteriales</taxon>
        <taxon>Flavobacteriaceae</taxon>
    </lineage>
</organism>
<reference evidence="8 9" key="1">
    <citation type="submission" date="2020-08" db="EMBL/GenBank/DDBJ databases">
        <title>Polaribacter sp. L12M9 isolated from gut of the Korean scallop.</title>
        <authorList>
            <person name="Jeong Y.S."/>
        </authorList>
    </citation>
    <scope>NUCLEOTIDE SEQUENCE [LARGE SCALE GENOMIC DNA]</scope>
    <source>
        <strain evidence="8 9">L12M9</strain>
    </source>
</reference>
<dbReference type="KEGG" id="ppec:H9W90_05585"/>
<dbReference type="SUPFAM" id="SSF88946">
    <property type="entry name" value="Sigma2 domain of RNA polymerase sigma factors"/>
    <property type="match status" value="1"/>
</dbReference>
<evidence type="ECO:0000313" key="9">
    <source>
        <dbReference type="Proteomes" id="UP000515808"/>
    </source>
</evidence>
<dbReference type="InterPro" id="IPR014284">
    <property type="entry name" value="RNA_pol_sigma-70_dom"/>
</dbReference>
<name>A0A7G9LEL6_9FLAO</name>
<dbReference type="Proteomes" id="UP000515808">
    <property type="component" value="Chromosome"/>
</dbReference>
<dbReference type="PANTHER" id="PTHR43133">
    <property type="entry name" value="RNA POLYMERASE ECF-TYPE SIGMA FACTO"/>
    <property type="match status" value="1"/>
</dbReference>
<keyword evidence="2" id="KW-0805">Transcription regulation</keyword>
<evidence type="ECO:0000256" key="5">
    <source>
        <dbReference type="ARBA" id="ARBA00023163"/>
    </source>
</evidence>
<dbReference type="Pfam" id="PF04545">
    <property type="entry name" value="Sigma70_r4"/>
    <property type="match status" value="1"/>
</dbReference>
<dbReference type="Gene3D" id="1.10.10.10">
    <property type="entry name" value="Winged helix-like DNA-binding domain superfamily/Winged helix DNA-binding domain"/>
    <property type="match status" value="1"/>
</dbReference>
<evidence type="ECO:0000256" key="4">
    <source>
        <dbReference type="ARBA" id="ARBA00023125"/>
    </source>
</evidence>
<sequence>MELEILVKNFKSKDHLAFEELYSMYHKSIYGVIFNMIKDTEIANDLTQDVFIKAWNNSEKYSNKKGRFFTWLLNIAKNTTIDKIRSKSYKNNKKNVSSEDFLNSFMCNIDSNSTTNTIGLKNMVSNLEPKIKNILNLIYFEGFTQKEVSEELNIPMGTVKTRKRNGLNLLKTLFV</sequence>
<keyword evidence="3" id="KW-0731">Sigma factor</keyword>
<dbReference type="EMBL" id="CP060695">
    <property type="protein sequence ID" value="QNM87065.1"/>
    <property type="molecule type" value="Genomic_DNA"/>
</dbReference>
<accession>A0A7G9LEL6</accession>
<keyword evidence="4" id="KW-0238">DNA-binding</keyword>
<evidence type="ECO:0000256" key="1">
    <source>
        <dbReference type="ARBA" id="ARBA00010641"/>
    </source>
</evidence>
<evidence type="ECO:0000259" key="7">
    <source>
        <dbReference type="Pfam" id="PF04545"/>
    </source>
</evidence>
<dbReference type="AlphaFoldDB" id="A0A7G9LEL6"/>
<gene>
    <name evidence="8" type="ORF">H9W90_05585</name>
</gene>
<comment type="similarity">
    <text evidence="1">Belongs to the sigma-70 factor family. ECF subfamily.</text>
</comment>
<dbReference type="InterPro" id="IPR007627">
    <property type="entry name" value="RNA_pol_sigma70_r2"/>
</dbReference>
<feature type="domain" description="RNA polymerase sigma-70 region 4" evidence="7">
    <location>
        <begin position="126"/>
        <end position="171"/>
    </location>
</feature>
<dbReference type="GO" id="GO:0003677">
    <property type="term" value="F:DNA binding"/>
    <property type="evidence" value="ECO:0007669"/>
    <property type="project" value="UniProtKB-KW"/>
</dbReference>
<dbReference type="PANTHER" id="PTHR43133:SF8">
    <property type="entry name" value="RNA POLYMERASE SIGMA FACTOR HI_1459-RELATED"/>
    <property type="match status" value="1"/>
</dbReference>
<proteinExistence type="inferred from homology"/>
<dbReference type="InterPro" id="IPR013324">
    <property type="entry name" value="RNA_pol_sigma_r3/r4-like"/>
</dbReference>
<feature type="domain" description="RNA polymerase sigma-70 region 2" evidence="6">
    <location>
        <begin position="21"/>
        <end position="88"/>
    </location>
</feature>
<evidence type="ECO:0000313" key="8">
    <source>
        <dbReference type="EMBL" id="QNM87065.1"/>
    </source>
</evidence>
<dbReference type="InterPro" id="IPR013325">
    <property type="entry name" value="RNA_pol_sigma_r2"/>
</dbReference>
<dbReference type="InterPro" id="IPR007630">
    <property type="entry name" value="RNA_pol_sigma70_r4"/>
</dbReference>
<evidence type="ECO:0000256" key="2">
    <source>
        <dbReference type="ARBA" id="ARBA00023015"/>
    </source>
</evidence>
<evidence type="ECO:0000256" key="3">
    <source>
        <dbReference type="ARBA" id="ARBA00023082"/>
    </source>
</evidence>
<dbReference type="GO" id="GO:0016987">
    <property type="term" value="F:sigma factor activity"/>
    <property type="evidence" value="ECO:0007669"/>
    <property type="project" value="UniProtKB-KW"/>
</dbReference>
<evidence type="ECO:0000259" key="6">
    <source>
        <dbReference type="Pfam" id="PF04542"/>
    </source>
</evidence>
<dbReference type="SUPFAM" id="SSF88659">
    <property type="entry name" value="Sigma3 and sigma4 domains of RNA polymerase sigma factors"/>
    <property type="match status" value="1"/>
</dbReference>
<protein>
    <submittedName>
        <fullName evidence="8">Sigma-70 family RNA polymerase sigma factor</fullName>
    </submittedName>
</protein>
<dbReference type="InterPro" id="IPR036388">
    <property type="entry name" value="WH-like_DNA-bd_sf"/>
</dbReference>